<organism evidence="2 3">
    <name type="scientific">Periplaneta americana</name>
    <name type="common">American cockroach</name>
    <name type="synonym">Blatta americana</name>
    <dbReference type="NCBI Taxonomy" id="6978"/>
    <lineage>
        <taxon>Eukaryota</taxon>
        <taxon>Metazoa</taxon>
        <taxon>Ecdysozoa</taxon>
        <taxon>Arthropoda</taxon>
        <taxon>Hexapoda</taxon>
        <taxon>Insecta</taxon>
        <taxon>Pterygota</taxon>
        <taxon>Neoptera</taxon>
        <taxon>Polyneoptera</taxon>
        <taxon>Dictyoptera</taxon>
        <taxon>Blattodea</taxon>
        <taxon>Blattoidea</taxon>
        <taxon>Blattidae</taxon>
        <taxon>Blattinae</taxon>
        <taxon>Periplaneta</taxon>
    </lineage>
</organism>
<keyword evidence="3" id="KW-1185">Reference proteome</keyword>
<evidence type="ECO:0000313" key="2">
    <source>
        <dbReference type="EMBL" id="KAJ4440746.1"/>
    </source>
</evidence>
<protein>
    <submittedName>
        <fullName evidence="2">Uncharacterized protein</fullName>
    </submittedName>
</protein>
<dbReference type="EMBL" id="JAJSOF020000017">
    <property type="protein sequence ID" value="KAJ4440746.1"/>
    <property type="molecule type" value="Genomic_DNA"/>
</dbReference>
<name>A0ABQ8T431_PERAM</name>
<accession>A0ABQ8T431</accession>
<feature type="compositionally biased region" description="Basic and acidic residues" evidence="1">
    <location>
        <begin position="338"/>
        <end position="359"/>
    </location>
</feature>
<reference evidence="2 3" key="1">
    <citation type="journal article" date="2022" name="Allergy">
        <title>Genome assembly and annotation of Periplaneta americana reveal a comprehensive cockroach allergen profile.</title>
        <authorList>
            <person name="Wang L."/>
            <person name="Xiong Q."/>
            <person name="Saelim N."/>
            <person name="Wang L."/>
            <person name="Nong W."/>
            <person name="Wan A.T."/>
            <person name="Shi M."/>
            <person name="Liu X."/>
            <person name="Cao Q."/>
            <person name="Hui J.H.L."/>
            <person name="Sookrung N."/>
            <person name="Leung T.F."/>
            <person name="Tungtrongchitr A."/>
            <person name="Tsui S.K.W."/>
        </authorList>
    </citation>
    <scope>NUCLEOTIDE SEQUENCE [LARGE SCALE GENOMIC DNA]</scope>
    <source>
        <strain evidence="2">PWHHKU_190912</strain>
    </source>
</reference>
<comment type="caution">
    <text evidence="2">The sequence shown here is derived from an EMBL/GenBank/DDBJ whole genome shotgun (WGS) entry which is preliminary data.</text>
</comment>
<gene>
    <name evidence="2" type="ORF">ANN_08970</name>
</gene>
<sequence>MENSRTLNDLKELEVIELGTFRRLHRLRTMKNGLKEHALRVAYARRYLVRVKLVFYDLYEAHGELLSVKLTVAKTEFTEFVSGKENAIIFMKHTIHYTLLEDFECNSGQDALLHKNAHFLNATKIRNLLRNREFDIWCRHPQKGKGVVLFKQYPGANKWICKHEGLSNSEWRDGIKMVGNVAAVRSVPGRSQDNRYADYNTFEEVHGLSVTDSTRRIDIIAFKESTRSGFIIDPTVRFETNEEQPAEVDKEKKNIYNPTIPYYQLEELEVIGLLIGARGAAERTGMASCKIFRRQSNRVLSNDRLSMLFLDLCNCGKPRKKHSQVGRSGNLNGGSPECESRAERMDHLARSDVKHKIKS</sequence>
<evidence type="ECO:0000256" key="1">
    <source>
        <dbReference type="SAM" id="MobiDB-lite"/>
    </source>
</evidence>
<evidence type="ECO:0000313" key="3">
    <source>
        <dbReference type="Proteomes" id="UP001148838"/>
    </source>
</evidence>
<proteinExistence type="predicted"/>
<feature type="region of interest" description="Disordered" evidence="1">
    <location>
        <begin position="319"/>
        <end position="359"/>
    </location>
</feature>
<dbReference type="Proteomes" id="UP001148838">
    <property type="component" value="Unassembled WGS sequence"/>
</dbReference>